<evidence type="ECO:0000259" key="7">
    <source>
        <dbReference type="Pfam" id="PF05567"/>
    </source>
</evidence>
<dbReference type="SUPFAM" id="SSF50998">
    <property type="entry name" value="Quinoprotein alcohol dehydrogenase-like"/>
    <property type="match status" value="1"/>
</dbReference>
<comment type="similarity">
    <text evidence="2">Belongs to the PilY1 family.</text>
</comment>
<comment type="subcellular location">
    <subcellularLocation>
        <location evidence="1">Fimbrium</location>
    </subcellularLocation>
</comment>
<evidence type="ECO:0000256" key="2">
    <source>
        <dbReference type="ARBA" id="ARBA00008387"/>
    </source>
</evidence>
<evidence type="ECO:0000256" key="6">
    <source>
        <dbReference type="ARBA" id="ARBA00023263"/>
    </source>
</evidence>
<feature type="domain" description="PilY1 beta-propeller" evidence="7">
    <location>
        <begin position="36"/>
        <end position="396"/>
    </location>
</feature>
<evidence type="ECO:0000256" key="3">
    <source>
        <dbReference type="ARBA" id="ARBA00022558"/>
    </source>
</evidence>
<keyword evidence="6" id="KW-0281">Fimbrium</keyword>
<keyword evidence="5" id="KW-0106">Calcium</keyword>
<dbReference type="InterPro" id="IPR011047">
    <property type="entry name" value="Quinoprotein_ADH-like_sf"/>
</dbReference>
<reference evidence="8 9" key="1">
    <citation type="submission" date="2020-08" db="EMBL/GenBank/DDBJ databases">
        <title>Functional genomics of gut bacteria from endangered species of beetles.</title>
        <authorList>
            <person name="Carlos-Shanley C."/>
        </authorList>
    </citation>
    <scope>NUCLEOTIDE SEQUENCE [LARGE SCALE GENOMIC DNA]</scope>
    <source>
        <strain evidence="8 9">S00124</strain>
    </source>
</reference>
<gene>
    <name evidence="8" type="ORF">HNP33_001465</name>
</gene>
<dbReference type="Proteomes" id="UP000562492">
    <property type="component" value="Unassembled WGS sequence"/>
</dbReference>
<comment type="caution">
    <text evidence="8">The sequence shown here is derived from an EMBL/GenBank/DDBJ whole genome shotgun (WGS) entry which is preliminary data.</text>
</comment>
<evidence type="ECO:0000256" key="4">
    <source>
        <dbReference type="ARBA" id="ARBA00022723"/>
    </source>
</evidence>
<proteinExistence type="inferred from homology"/>
<accession>A0ABR6RE49</accession>
<keyword evidence="3" id="KW-1029">Fimbrium biogenesis</keyword>
<keyword evidence="4" id="KW-0479">Metal-binding</keyword>
<keyword evidence="9" id="KW-1185">Reference proteome</keyword>
<evidence type="ECO:0000313" key="8">
    <source>
        <dbReference type="EMBL" id="MBB6577409.1"/>
    </source>
</evidence>
<dbReference type="Pfam" id="PF05567">
    <property type="entry name" value="T4P_PilY1"/>
    <property type="match status" value="1"/>
</dbReference>
<organism evidence="8 9">
    <name type="scientific">Comamonas odontotermitis</name>
    <dbReference type="NCBI Taxonomy" id="379895"/>
    <lineage>
        <taxon>Bacteria</taxon>
        <taxon>Pseudomonadati</taxon>
        <taxon>Pseudomonadota</taxon>
        <taxon>Betaproteobacteria</taxon>
        <taxon>Burkholderiales</taxon>
        <taxon>Comamonadaceae</taxon>
        <taxon>Comamonas</taxon>
    </lineage>
</organism>
<evidence type="ECO:0000256" key="5">
    <source>
        <dbReference type="ARBA" id="ARBA00022837"/>
    </source>
</evidence>
<dbReference type="InterPro" id="IPR008707">
    <property type="entry name" value="B-propeller_PilY1"/>
</dbReference>
<dbReference type="EMBL" id="JACHKZ010000007">
    <property type="protein sequence ID" value="MBB6577409.1"/>
    <property type="molecule type" value="Genomic_DNA"/>
</dbReference>
<sequence>PVCGAVLAPTPVRLTHHPSLLPLRPGFVQQSRTAPLGDIVDSKITLSAAPKMQYLDASNPGYAAFKTANASRTPLVLFGANDGMLHVLNGSATGADAGKEVFAYIPGLTFYGPGGTSAADANINGLAAIGNPNYEHRFYVDATPQVFDVDFQKTQGSTLIAPTWKTLAVGGLGKGGKGFYAIDITNPGDFTTEASAAGKVLWEISNTTPGFEHMGYSYGAPVMVKTAKYGWTLILTSGYNNDDGNGYLFLVNPATGALLDTISTGAAAPGMAQASAFIGAYTDGTADTVYAGDLNGQLWRFDLTASGSSTYPAPQLLFQTASPSGGAQPITVAPIPEVHPRTLERVVLFGTGKLLDGSDMAMSQVQSFYAVTDGDGKKFNTTVTSTLHRSDLVERTSLTSPVATMPTTARGWFYNLGTTDGTAWRTLLTAAAANGIAVFTSTLTNGGDGCSPSGSGRAYGVDFSNGSSVLQDPNNPNNVVESLSLSAIPTDNTVISKDGETTGLAGDAAGNVVQLKLKSATVSAVKLINWREVSPVD</sequence>
<feature type="non-terminal residue" evidence="8">
    <location>
        <position position="1"/>
    </location>
</feature>
<evidence type="ECO:0000313" key="9">
    <source>
        <dbReference type="Proteomes" id="UP000562492"/>
    </source>
</evidence>
<protein>
    <submittedName>
        <fullName evidence="8">Tfp pilus tip-associated adhesin PilY1</fullName>
    </submittedName>
</protein>
<name>A0ABR6RE49_9BURK</name>
<evidence type="ECO:0000256" key="1">
    <source>
        <dbReference type="ARBA" id="ARBA00004561"/>
    </source>
</evidence>
<dbReference type="RefSeq" id="WP_267906708.1">
    <property type="nucleotide sequence ID" value="NZ_JACHKZ010000007.1"/>
</dbReference>